<dbReference type="GO" id="GO:0016887">
    <property type="term" value="F:ATP hydrolysis activity"/>
    <property type="evidence" value="ECO:0007669"/>
    <property type="project" value="InterPro"/>
</dbReference>
<gene>
    <name evidence="3" type="ORF">N7493_000897</name>
</gene>
<feature type="compositionally biased region" description="Basic and acidic residues" evidence="1">
    <location>
        <begin position="8"/>
        <end position="17"/>
    </location>
</feature>
<dbReference type="InterPro" id="IPR003593">
    <property type="entry name" value="AAA+_ATPase"/>
</dbReference>
<dbReference type="SMART" id="SM00382">
    <property type="entry name" value="AAA"/>
    <property type="match status" value="1"/>
</dbReference>
<dbReference type="Gene3D" id="3.40.50.300">
    <property type="entry name" value="P-loop containing nucleotide triphosphate hydrolases"/>
    <property type="match status" value="1"/>
</dbReference>
<accession>A0AAD6N1U9</accession>
<dbReference type="InterPro" id="IPR054289">
    <property type="entry name" value="DUF7025"/>
</dbReference>
<reference evidence="3" key="1">
    <citation type="journal article" date="2023" name="IMA Fungus">
        <title>Comparative genomic study of the Penicillium genus elucidates a diverse pangenome and 15 lateral gene transfer events.</title>
        <authorList>
            <person name="Petersen C."/>
            <person name="Sorensen T."/>
            <person name="Nielsen M.R."/>
            <person name="Sondergaard T.E."/>
            <person name="Sorensen J.L."/>
            <person name="Fitzpatrick D.A."/>
            <person name="Frisvad J.C."/>
            <person name="Nielsen K.L."/>
        </authorList>
    </citation>
    <scope>NUCLEOTIDE SEQUENCE</scope>
    <source>
        <strain evidence="3">IBT 17514</strain>
    </source>
</reference>
<sequence>SGLTLPDKMPEPSRDAEPGSFCGAHYLYETAPDERGYSSWSEDPPEDVYKVGENTISGKKALIVRKVKCYDGRRSFQMDSIIIQSQFLKDFLAKVMNGYPGLTFTLARVEFKRPFKPFIHRWDSLCHERDNIQDLTVNSHVDLLYKILKEELSDLISEISDLLKSAVMTHKLIWALFEPGKVIYSVIDDRQRGFLFLSGDFDPNPSKRDFLITARYIDSDGKSFGYQSLQLRIKPYEGTTAIMDLPVFPLAHHKNQAEISTDLILRGKLWQSHKGYHYKYYEGLAKGYSKELQRDIKFKIDSRVAIDGEAFNMFNPDGEITFSKTSSQPTGSRDSRDYQFNLMLLEQENQRLLKRNRNAINIYQSNVDTPNIDGGLVPHAGPLGNATNETEGEISSGFLSDTQMIISTPVLRGFCLKEKMWLEFFIDSLKEIVWSSNAFDTLVLPHDQQNLKRLILGFARAQSSNCDTFDDVIKGKGRGIIMLLKGPPGVGKTLTAESVAEVMKVPLYSLSAGDLGITAKQLESSLRDILKMVPRWGAIILLDEADVFMEARDTIDLLRNELVTIFLRLLEYYEGILFLTTNREAYIDPAFDSRIHLTIRYPELTTASRCHIWRQFTNDEGIQRLSEEELESVSVLDLNGRQIKNIVKIARLLAQEEKSGLGFDHIQTIVKLRDHENAGAIIA</sequence>
<dbReference type="InterPro" id="IPR003959">
    <property type="entry name" value="ATPase_AAA_core"/>
</dbReference>
<dbReference type="Pfam" id="PF22942">
    <property type="entry name" value="DUF7025"/>
    <property type="match status" value="1"/>
</dbReference>
<reference evidence="3" key="2">
    <citation type="submission" date="2023-01" db="EMBL/GenBank/DDBJ databases">
        <authorList>
            <person name="Petersen C."/>
        </authorList>
    </citation>
    <scope>NUCLEOTIDE SEQUENCE</scope>
    <source>
        <strain evidence="3">IBT 17514</strain>
    </source>
</reference>
<dbReference type="PANTHER" id="PTHR46411:SF3">
    <property type="entry name" value="AAA+ ATPASE DOMAIN-CONTAINING PROTEIN"/>
    <property type="match status" value="1"/>
</dbReference>
<evidence type="ECO:0000259" key="2">
    <source>
        <dbReference type="SMART" id="SM00382"/>
    </source>
</evidence>
<dbReference type="GO" id="GO:0005524">
    <property type="term" value="F:ATP binding"/>
    <property type="evidence" value="ECO:0007669"/>
    <property type="project" value="InterPro"/>
</dbReference>
<evidence type="ECO:0000313" key="4">
    <source>
        <dbReference type="Proteomes" id="UP001215712"/>
    </source>
</evidence>
<evidence type="ECO:0000256" key="1">
    <source>
        <dbReference type="SAM" id="MobiDB-lite"/>
    </source>
</evidence>
<dbReference type="SUPFAM" id="SSF52540">
    <property type="entry name" value="P-loop containing nucleoside triphosphate hydrolases"/>
    <property type="match status" value="1"/>
</dbReference>
<protein>
    <submittedName>
        <fullName evidence="3">P-loop containing nucleoside triphosphate hydrolase protein</fullName>
    </submittedName>
</protein>
<keyword evidence="4" id="KW-1185">Reference proteome</keyword>
<evidence type="ECO:0000313" key="3">
    <source>
        <dbReference type="EMBL" id="KAJ5741025.1"/>
    </source>
</evidence>
<organism evidence="3 4">
    <name type="scientific">Penicillium malachiteum</name>
    <dbReference type="NCBI Taxonomy" id="1324776"/>
    <lineage>
        <taxon>Eukaryota</taxon>
        <taxon>Fungi</taxon>
        <taxon>Dikarya</taxon>
        <taxon>Ascomycota</taxon>
        <taxon>Pezizomycotina</taxon>
        <taxon>Eurotiomycetes</taxon>
        <taxon>Eurotiomycetidae</taxon>
        <taxon>Eurotiales</taxon>
        <taxon>Aspergillaceae</taxon>
        <taxon>Penicillium</taxon>
    </lineage>
</organism>
<feature type="region of interest" description="Disordered" evidence="1">
    <location>
        <begin position="1"/>
        <end position="21"/>
    </location>
</feature>
<feature type="domain" description="AAA+ ATPase" evidence="2">
    <location>
        <begin position="478"/>
        <end position="600"/>
    </location>
</feature>
<dbReference type="PANTHER" id="PTHR46411">
    <property type="entry name" value="FAMILY ATPASE, PUTATIVE-RELATED"/>
    <property type="match status" value="1"/>
</dbReference>
<name>A0AAD6N1U9_9EURO</name>
<feature type="non-terminal residue" evidence="3">
    <location>
        <position position="1"/>
    </location>
</feature>
<dbReference type="EMBL" id="JAQJAN010000001">
    <property type="protein sequence ID" value="KAJ5741025.1"/>
    <property type="molecule type" value="Genomic_DNA"/>
</dbReference>
<comment type="caution">
    <text evidence="3">The sequence shown here is derived from an EMBL/GenBank/DDBJ whole genome shotgun (WGS) entry which is preliminary data.</text>
</comment>
<dbReference type="Pfam" id="PF00004">
    <property type="entry name" value="AAA"/>
    <property type="match status" value="1"/>
</dbReference>
<dbReference type="AlphaFoldDB" id="A0AAD6N1U9"/>
<keyword evidence="3" id="KW-0378">Hydrolase</keyword>
<dbReference type="CDD" id="cd19481">
    <property type="entry name" value="RecA-like_protease"/>
    <property type="match status" value="1"/>
</dbReference>
<dbReference type="InterPro" id="IPR027417">
    <property type="entry name" value="P-loop_NTPase"/>
</dbReference>
<proteinExistence type="predicted"/>
<dbReference type="Proteomes" id="UP001215712">
    <property type="component" value="Unassembled WGS sequence"/>
</dbReference>